<dbReference type="Proteomes" id="UP000186400">
    <property type="component" value="Unassembled WGS sequence"/>
</dbReference>
<evidence type="ECO:0000313" key="2">
    <source>
        <dbReference type="Proteomes" id="UP000186400"/>
    </source>
</evidence>
<sequence length="101" mass="12021">MNHKLTKEEQIIEDNIENFKSVSEEKRKRIENIIDTTRRNKAISMRMSSFDLDLLKEKAQQEGMPYQTLLNTIIHKYVTNQLIDKNEVIKTIRIMKSKEVI</sequence>
<protein>
    <submittedName>
        <fullName evidence="1">Predicted DNA binding protein, CopG/RHH family</fullName>
    </submittedName>
</protein>
<dbReference type="EMBL" id="FTMS01000009">
    <property type="protein sequence ID" value="SIQ44596.1"/>
    <property type="molecule type" value="Genomic_DNA"/>
</dbReference>
<dbReference type="RefSeq" id="WP_076488844.1">
    <property type="nucleotide sequence ID" value="NZ_FTMS01000009.1"/>
</dbReference>
<gene>
    <name evidence="1" type="ORF">SAMN05920897_1094</name>
</gene>
<organism evidence="1 2">
    <name type="scientific">Alkalispirochaeta americana</name>
    <dbReference type="NCBI Taxonomy" id="159291"/>
    <lineage>
        <taxon>Bacteria</taxon>
        <taxon>Pseudomonadati</taxon>
        <taxon>Spirochaetota</taxon>
        <taxon>Spirochaetia</taxon>
        <taxon>Spirochaetales</taxon>
        <taxon>Spirochaetaceae</taxon>
        <taxon>Alkalispirochaeta</taxon>
    </lineage>
</organism>
<reference evidence="1 2" key="1">
    <citation type="submission" date="2017-01" db="EMBL/GenBank/DDBJ databases">
        <authorList>
            <person name="Mah S.A."/>
            <person name="Swanson W.J."/>
            <person name="Moy G.W."/>
            <person name="Vacquier V.D."/>
        </authorList>
    </citation>
    <scope>NUCLEOTIDE SEQUENCE [LARGE SCALE GENOMIC DNA]</scope>
    <source>
        <strain evidence="1 2">ASpG1</strain>
    </source>
</reference>
<proteinExistence type="predicted"/>
<accession>A0A1N6SUN4</accession>
<name>A0A1N6SUN4_9SPIO</name>
<evidence type="ECO:0000313" key="1">
    <source>
        <dbReference type="EMBL" id="SIQ44596.1"/>
    </source>
</evidence>
<keyword evidence="2" id="KW-1185">Reference proteome</keyword>
<dbReference type="AlphaFoldDB" id="A0A1N6SUN4"/>
<dbReference type="STRING" id="159291.SAMN05920897_1094"/>
<dbReference type="OrthoDB" id="595481at2"/>